<evidence type="ECO:0000313" key="2">
    <source>
        <dbReference type="Proteomes" id="UP001334248"/>
    </source>
</evidence>
<dbReference type="RefSeq" id="XP_064728144.1">
    <property type="nucleotide sequence ID" value="XM_064875880.1"/>
</dbReference>
<dbReference type="Proteomes" id="UP001334248">
    <property type="component" value="Unassembled WGS sequence"/>
</dbReference>
<name>A0ABR0RIM4_9EURO</name>
<sequence length="229" mass="25685">MSLRYVDIYAACIRYVQFLKHLGGERDYYSIPHSPPGLFERIGRTFDSTFASGYARVIQGDVNIGQLNINVRDMISPAFHFITSLLSGVTSRNPILQVSPEATWQFLDTFTLSAATLLLTVQHRSILHASLSFSSYFRRPLMAIAHAIGTPKPSVVFARHISRFARRLCTSIAKRPRGIDLKSFNAIPYHGFKMMGTLLTLPLGGSGLALRLSERLDQELERKDKAKQV</sequence>
<gene>
    <name evidence="1" type="ORF">PMZ80_007472</name>
</gene>
<accession>A0ABR0RIM4</accession>
<proteinExistence type="predicted"/>
<organism evidence="1 2">
    <name type="scientific">Knufia obscura</name>
    <dbReference type="NCBI Taxonomy" id="1635080"/>
    <lineage>
        <taxon>Eukaryota</taxon>
        <taxon>Fungi</taxon>
        <taxon>Dikarya</taxon>
        <taxon>Ascomycota</taxon>
        <taxon>Pezizomycotina</taxon>
        <taxon>Eurotiomycetes</taxon>
        <taxon>Chaetothyriomycetidae</taxon>
        <taxon>Chaetothyriales</taxon>
        <taxon>Trichomeriaceae</taxon>
        <taxon>Knufia</taxon>
    </lineage>
</organism>
<dbReference type="EMBL" id="JAVHJV010000009">
    <property type="protein sequence ID" value="KAK5940054.1"/>
    <property type="molecule type" value="Genomic_DNA"/>
</dbReference>
<keyword evidence="2" id="KW-1185">Reference proteome</keyword>
<evidence type="ECO:0000313" key="1">
    <source>
        <dbReference type="EMBL" id="KAK5940054.1"/>
    </source>
</evidence>
<protein>
    <submittedName>
        <fullName evidence="1">Uncharacterized protein</fullName>
    </submittedName>
</protein>
<comment type="caution">
    <text evidence="1">The sequence shown here is derived from an EMBL/GenBank/DDBJ whole genome shotgun (WGS) entry which is preliminary data.</text>
</comment>
<dbReference type="GeneID" id="90000921"/>
<reference evidence="1 2" key="1">
    <citation type="journal article" date="2023" name="Res Sq">
        <title>Genomic and morphological characterization of Knufia obscura isolated from the Mars 2020 spacecraft assembly facility.</title>
        <authorList>
            <person name="Chander A.M."/>
            <person name="Teixeira M.M."/>
            <person name="Singh N.K."/>
            <person name="Williams M.P."/>
            <person name="Parker C.W."/>
            <person name="Leo P."/>
            <person name="Stajich J.E."/>
            <person name="Torok T."/>
            <person name="Tighe S."/>
            <person name="Mason C.E."/>
            <person name="Venkateswaran K."/>
        </authorList>
    </citation>
    <scope>NUCLEOTIDE SEQUENCE [LARGE SCALE GENOMIC DNA]</scope>
    <source>
        <strain evidence="1 2">CCFEE 5817</strain>
    </source>
</reference>